<dbReference type="STRING" id="1477437.SAMN05444682_11490"/>
<feature type="transmembrane region" description="Helical" evidence="1">
    <location>
        <begin position="12"/>
        <end position="29"/>
    </location>
</feature>
<evidence type="ECO:0000256" key="1">
    <source>
        <dbReference type="SAM" id="Phobius"/>
    </source>
</evidence>
<keyword evidence="3" id="KW-1185">Reference proteome</keyword>
<accession>A0A1I3UAQ7</accession>
<name>A0A1I3UAQ7_9SPHI</name>
<sequence length="134" mass="14717">MDRTTPYLVKNYQRYIAALAVFVLVLLTSCPVKNSLKSLAGIPVNTEQGSAKKNGPLLGNSLEICIQSDITDAKISPTTSSSTNDLLPAVLLLTVLSFLSRGYISDEEPSKVEHHTQRISPTLPIFLRHRQLII</sequence>
<dbReference type="OrthoDB" id="1364664at2"/>
<keyword evidence="1" id="KW-0472">Membrane</keyword>
<dbReference type="RefSeq" id="WP_090631607.1">
    <property type="nucleotide sequence ID" value="NZ_FOQO01000014.1"/>
</dbReference>
<organism evidence="2 3">
    <name type="scientific">Parapedobacter indicus</name>
    <dbReference type="NCBI Taxonomy" id="1477437"/>
    <lineage>
        <taxon>Bacteria</taxon>
        <taxon>Pseudomonadati</taxon>
        <taxon>Bacteroidota</taxon>
        <taxon>Sphingobacteriia</taxon>
        <taxon>Sphingobacteriales</taxon>
        <taxon>Sphingobacteriaceae</taxon>
        <taxon>Parapedobacter</taxon>
    </lineage>
</organism>
<dbReference type="AlphaFoldDB" id="A0A1I3UAQ7"/>
<dbReference type="EMBL" id="FOQO01000014">
    <property type="protein sequence ID" value="SFJ80594.1"/>
    <property type="molecule type" value="Genomic_DNA"/>
</dbReference>
<dbReference type="Proteomes" id="UP000198670">
    <property type="component" value="Unassembled WGS sequence"/>
</dbReference>
<keyword evidence="1" id="KW-0812">Transmembrane</keyword>
<evidence type="ECO:0000313" key="2">
    <source>
        <dbReference type="EMBL" id="SFJ80594.1"/>
    </source>
</evidence>
<reference evidence="2 3" key="1">
    <citation type="submission" date="2016-10" db="EMBL/GenBank/DDBJ databases">
        <authorList>
            <person name="de Groot N.N."/>
        </authorList>
    </citation>
    <scope>NUCLEOTIDE SEQUENCE [LARGE SCALE GENOMIC DNA]</scope>
    <source>
        <strain evidence="2 3">RK1</strain>
    </source>
</reference>
<keyword evidence="1" id="KW-1133">Transmembrane helix</keyword>
<dbReference type="PROSITE" id="PS51257">
    <property type="entry name" value="PROKAR_LIPOPROTEIN"/>
    <property type="match status" value="1"/>
</dbReference>
<protein>
    <submittedName>
        <fullName evidence="2">Uncharacterized protein</fullName>
    </submittedName>
</protein>
<gene>
    <name evidence="2" type="ORF">SAMN05444682_11490</name>
</gene>
<evidence type="ECO:0000313" key="3">
    <source>
        <dbReference type="Proteomes" id="UP000198670"/>
    </source>
</evidence>
<proteinExistence type="predicted"/>